<dbReference type="EMBL" id="JAWDJX010000020">
    <property type="protein sequence ID" value="KAK3052500.1"/>
    <property type="molecule type" value="Genomic_DNA"/>
</dbReference>
<keyword evidence="3" id="KW-1185">Reference proteome</keyword>
<keyword evidence="1" id="KW-0812">Transmembrane</keyword>
<evidence type="ECO:0000256" key="1">
    <source>
        <dbReference type="SAM" id="Phobius"/>
    </source>
</evidence>
<sequence length="137" mass="15506">MEPPILAKLFFVGLNLLITLFIGPRLLILHLEPPGLLGLLLLLSQNFIVHAALSKVYHQQVVWQHCADLRAHAVSQIWMYALILTTTTLDMLVVWIRRKTPVVLTLAAGTKLKTTQKKGQLLVRQQELHEPSPTMFL</sequence>
<feature type="transmembrane region" description="Helical" evidence="1">
    <location>
        <begin position="35"/>
        <end position="57"/>
    </location>
</feature>
<keyword evidence="1" id="KW-1133">Transmembrane helix</keyword>
<organism evidence="2 3">
    <name type="scientific">Extremus antarcticus</name>
    <dbReference type="NCBI Taxonomy" id="702011"/>
    <lineage>
        <taxon>Eukaryota</taxon>
        <taxon>Fungi</taxon>
        <taxon>Dikarya</taxon>
        <taxon>Ascomycota</taxon>
        <taxon>Pezizomycotina</taxon>
        <taxon>Dothideomycetes</taxon>
        <taxon>Dothideomycetidae</taxon>
        <taxon>Mycosphaerellales</taxon>
        <taxon>Extremaceae</taxon>
        <taxon>Extremus</taxon>
    </lineage>
</organism>
<evidence type="ECO:0000313" key="2">
    <source>
        <dbReference type="EMBL" id="KAK3052500.1"/>
    </source>
</evidence>
<feature type="transmembrane region" description="Helical" evidence="1">
    <location>
        <begin position="6"/>
        <end position="28"/>
    </location>
</feature>
<protein>
    <submittedName>
        <fullName evidence="2">Uncharacterized protein</fullName>
    </submittedName>
</protein>
<feature type="transmembrane region" description="Helical" evidence="1">
    <location>
        <begin position="77"/>
        <end position="96"/>
    </location>
</feature>
<evidence type="ECO:0000313" key="3">
    <source>
        <dbReference type="Proteomes" id="UP001271007"/>
    </source>
</evidence>
<gene>
    <name evidence="2" type="ORF">LTR09_006354</name>
</gene>
<dbReference type="Proteomes" id="UP001271007">
    <property type="component" value="Unassembled WGS sequence"/>
</dbReference>
<accession>A0AAJ0GBT3</accession>
<proteinExistence type="predicted"/>
<reference evidence="2" key="1">
    <citation type="submission" date="2023-04" db="EMBL/GenBank/DDBJ databases">
        <title>Black Yeasts Isolated from many extreme environments.</title>
        <authorList>
            <person name="Coleine C."/>
            <person name="Stajich J.E."/>
            <person name="Selbmann L."/>
        </authorList>
    </citation>
    <scope>NUCLEOTIDE SEQUENCE</scope>
    <source>
        <strain evidence="2">CCFEE 5312</strain>
    </source>
</reference>
<dbReference type="AlphaFoldDB" id="A0AAJ0GBT3"/>
<comment type="caution">
    <text evidence="2">The sequence shown here is derived from an EMBL/GenBank/DDBJ whole genome shotgun (WGS) entry which is preliminary data.</text>
</comment>
<name>A0AAJ0GBT3_9PEZI</name>
<keyword evidence="1" id="KW-0472">Membrane</keyword>